<evidence type="ECO:0000313" key="7">
    <source>
        <dbReference type="Proteomes" id="UP000094147"/>
    </source>
</evidence>
<organism evidence="6 7">
    <name type="scientific">Kangiella sediminilitoris</name>
    <dbReference type="NCBI Taxonomy" id="1144748"/>
    <lineage>
        <taxon>Bacteria</taxon>
        <taxon>Pseudomonadati</taxon>
        <taxon>Pseudomonadota</taxon>
        <taxon>Gammaproteobacteria</taxon>
        <taxon>Kangiellales</taxon>
        <taxon>Kangiellaceae</taxon>
        <taxon>Kangiella</taxon>
    </lineage>
</organism>
<keyword evidence="1 4" id="KW-0328">Glycosyltransferase</keyword>
<dbReference type="EMBL" id="CP012418">
    <property type="protein sequence ID" value="AOE49860.1"/>
    <property type="molecule type" value="Genomic_DNA"/>
</dbReference>
<dbReference type="Gene3D" id="1.20.970.50">
    <property type="match status" value="1"/>
</dbReference>
<dbReference type="InterPro" id="IPR036566">
    <property type="entry name" value="PYNP-like_C_sf"/>
</dbReference>
<keyword evidence="2 4" id="KW-0808">Transferase</keyword>
<dbReference type="PANTHER" id="PTHR10515:SF0">
    <property type="entry name" value="THYMIDINE PHOSPHORYLASE"/>
    <property type="match status" value="1"/>
</dbReference>
<dbReference type="SUPFAM" id="SSF47648">
    <property type="entry name" value="Nucleoside phosphorylase/phosphoribosyltransferase N-terminal domain"/>
    <property type="match status" value="1"/>
</dbReference>
<dbReference type="EC" id="2.4.2.4" evidence="4"/>
<dbReference type="GO" id="GO:0004645">
    <property type="term" value="F:1,4-alpha-oligoglucan phosphorylase activity"/>
    <property type="evidence" value="ECO:0007669"/>
    <property type="project" value="InterPro"/>
</dbReference>
<dbReference type="InterPro" id="IPR000312">
    <property type="entry name" value="Glycosyl_Trfase_fam3"/>
</dbReference>
<accession>A0A1B3BAP8</accession>
<dbReference type="GO" id="GO:0009032">
    <property type="term" value="F:thymidine phosphorylase activity"/>
    <property type="evidence" value="ECO:0007669"/>
    <property type="project" value="UniProtKB-UniRule"/>
</dbReference>
<dbReference type="InterPro" id="IPR035902">
    <property type="entry name" value="Nuc_phospho_transferase"/>
</dbReference>
<dbReference type="SUPFAM" id="SSF54680">
    <property type="entry name" value="Pyrimidine nucleoside phosphorylase C-terminal domain"/>
    <property type="match status" value="1"/>
</dbReference>
<dbReference type="InterPro" id="IPR000053">
    <property type="entry name" value="Thymidine/pyrmidine_PPase"/>
</dbReference>
<dbReference type="Pfam" id="PF00591">
    <property type="entry name" value="Glycos_transf_3"/>
    <property type="match status" value="1"/>
</dbReference>
<dbReference type="InterPro" id="IPR028579">
    <property type="entry name" value="Thym_Pase_Put"/>
</dbReference>
<dbReference type="GO" id="GO:0005829">
    <property type="term" value="C:cytosol"/>
    <property type="evidence" value="ECO:0007669"/>
    <property type="project" value="TreeGrafter"/>
</dbReference>
<evidence type="ECO:0000259" key="5">
    <source>
        <dbReference type="SMART" id="SM00941"/>
    </source>
</evidence>
<dbReference type="RefSeq" id="WP_068991011.1">
    <property type="nucleotide sequence ID" value="NZ_CP012418.1"/>
</dbReference>
<dbReference type="OrthoDB" id="341217at2"/>
<feature type="domain" description="Pyrimidine nucleoside phosphorylase C-terminal" evidence="5">
    <location>
        <begin position="431"/>
        <end position="498"/>
    </location>
</feature>
<dbReference type="PANTHER" id="PTHR10515">
    <property type="entry name" value="THYMIDINE PHOSPHORYLASE"/>
    <property type="match status" value="1"/>
</dbReference>
<keyword evidence="7" id="KW-1185">Reference proteome</keyword>
<dbReference type="InterPro" id="IPR017459">
    <property type="entry name" value="Glycosyl_Trfase_fam3_N_dom"/>
</dbReference>
<dbReference type="SUPFAM" id="SSF52418">
    <property type="entry name" value="Nucleoside phosphorylase/phosphoribosyltransferase catalytic domain"/>
    <property type="match status" value="1"/>
</dbReference>
<comment type="catalytic activity">
    <reaction evidence="3 4">
        <text>thymidine + phosphate = 2-deoxy-alpha-D-ribose 1-phosphate + thymine</text>
        <dbReference type="Rhea" id="RHEA:16037"/>
        <dbReference type="ChEBI" id="CHEBI:17748"/>
        <dbReference type="ChEBI" id="CHEBI:17821"/>
        <dbReference type="ChEBI" id="CHEBI:43474"/>
        <dbReference type="ChEBI" id="CHEBI:57259"/>
        <dbReference type="EC" id="2.4.2.4"/>
    </reaction>
</comment>
<dbReference type="NCBIfam" id="TIGR02645">
    <property type="entry name" value="ARCH_P_rylase"/>
    <property type="match status" value="1"/>
</dbReference>
<dbReference type="GO" id="GO:0006213">
    <property type="term" value="P:pyrimidine nucleoside metabolic process"/>
    <property type="evidence" value="ECO:0007669"/>
    <property type="project" value="InterPro"/>
</dbReference>
<dbReference type="Gene3D" id="2.40.40.20">
    <property type="match status" value="1"/>
</dbReference>
<dbReference type="PATRIC" id="fig|1144748.3.peg.1153"/>
<dbReference type="PROSITE" id="PS00647">
    <property type="entry name" value="THYMID_PHOSPHORYLASE"/>
    <property type="match status" value="1"/>
</dbReference>
<evidence type="ECO:0000256" key="2">
    <source>
        <dbReference type="ARBA" id="ARBA00022679"/>
    </source>
</evidence>
<name>A0A1B3BAP8_9GAMM</name>
<dbReference type="Pfam" id="PF07831">
    <property type="entry name" value="PYNP_C"/>
    <property type="match status" value="1"/>
</dbReference>
<dbReference type="InterPro" id="IPR013466">
    <property type="entry name" value="Thymidine/AMP_Pase"/>
</dbReference>
<dbReference type="NCBIfam" id="NF003338">
    <property type="entry name" value="PRK04350.1"/>
    <property type="match status" value="1"/>
</dbReference>
<dbReference type="STRING" id="1144748.KS2013_1140"/>
<evidence type="ECO:0000256" key="3">
    <source>
        <dbReference type="ARBA" id="ARBA00048550"/>
    </source>
</evidence>
<proteinExistence type="inferred from homology"/>
<dbReference type="SMART" id="SM00941">
    <property type="entry name" value="PYNP_C"/>
    <property type="match status" value="1"/>
</dbReference>
<dbReference type="AlphaFoldDB" id="A0A1B3BAP8"/>
<dbReference type="Gene3D" id="3.40.1030.10">
    <property type="entry name" value="Nucleoside phosphorylase/phosphoribosyltransferase catalytic domain"/>
    <property type="match status" value="1"/>
</dbReference>
<dbReference type="Proteomes" id="UP000094147">
    <property type="component" value="Chromosome"/>
</dbReference>
<protein>
    <recommendedName>
        <fullName evidence="4">Putative thymidine phosphorylase</fullName>
        <ecNumber evidence="4">2.4.2.4</ecNumber>
    </recommendedName>
    <alternativeName>
        <fullName evidence="4">TdRPase</fullName>
    </alternativeName>
</protein>
<evidence type="ECO:0000256" key="4">
    <source>
        <dbReference type="HAMAP-Rule" id="MF_00703"/>
    </source>
</evidence>
<sequence>MKQPETTLPLAYRLGIDTGHEPVIFLRSESPVARSEGFESMSRITVEVNDRKLLATLMIVYSELLEPGHAGLSEKAWRELKVKPGERLKLSHAPQIESLAFIRAKAFGHKLNRKQYNCVIRDIVDGLYMNVHLASFITACANGGLEPDEIVYLTEAMVNTGQRLEWDADIVVDKHCIGGLPGNRTSPIVVSILAANGLTIPKTSSRAITSPAGTADVMETMTNVDFTFEDLKSIVKETGGCLAWGGSVSLSPSDDILITVEKALDIDFEGQLIASILSKKIAAGSDRVLIDIPVGKTAKMRSKAAAEALSEQLVNTGKKLGIIVKVVLTDGSQPIGNGVGPALEAQDVLSVLRNEPHAPQDLKERALSLAGNLLELAEHVPVGRGYKLALDTLKSGQACKKFMQICMSQGGFCEPRTSSCTYAINTKTKAVISEIDNRQLARLAKLAGAPADKTAGIYLHAKVGDTVDVDQPLLTIHADSPGELEYALNYYLEHSDMILLKDVQ</sequence>
<dbReference type="Pfam" id="PF02885">
    <property type="entry name" value="Glycos_trans_3N"/>
    <property type="match status" value="1"/>
</dbReference>
<dbReference type="InterPro" id="IPR013102">
    <property type="entry name" value="PYNP_C"/>
</dbReference>
<dbReference type="InterPro" id="IPR017872">
    <property type="entry name" value="Pyrmidine_PPase_CS"/>
</dbReference>
<evidence type="ECO:0000313" key="6">
    <source>
        <dbReference type="EMBL" id="AOE49860.1"/>
    </source>
</evidence>
<dbReference type="GO" id="GO:0006206">
    <property type="term" value="P:pyrimidine nucleobase metabolic process"/>
    <property type="evidence" value="ECO:0007669"/>
    <property type="project" value="InterPro"/>
</dbReference>
<reference evidence="7" key="1">
    <citation type="submission" date="2015-08" db="EMBL/GenBank/DDBJ databases">
        <authorList>
            <person name="Kim K.M."/>
        </authorList>
    </citation>
    <scope>NUCLEOTIDE SEQUENCE [LARGE SCALE GENOMIC DNA]</scope>
    <source>
        <strain evidence="7">KCTC 23892</strain>
    </source>
</reference>
<dbReference type="InterPro" id="IPR036320">
    <property type="entry name" value="Glycosyl_Trfase_fam3_N_dom_sf"/>
</dbReference>
<dbReference type="Gene3D" id="3.90.1170.30">
    <property type="entry name" value="Pyrimidine nucleoside phosphorylase-like, C-terminal domain"/>
    <property type="match status" value="1"/>
</dbReference>
<dbReference type="KEGG" id="ksd:KS2013_1140"/>
<gene>
    <name evidence="6" type="ORF">KS2013_1140</name>
</gene>
<dbReference type="HAMAP" id="MF_00703">
    <property type="entry name" value="Thymid_phosp_2"/>
    <property type="match status" value="1"/>
</dbReference>
<comment type="similarity">
    <text evidence="4">Belongs to the thymidine/pyrimidine-nucleoside phosphorylase family. Type 2 subfamily.</text>
</comment>
<evidence type="ECO:0000256" key="1">
    <source>
        <dbReference type="ARBA" id="ARBA00022676"/>
    </source>
</evidence>